<keyword evidence="3" id="KW-1185">Reference proteome</keyword>
<name>A0ABQ8VUS1_9AGAR</name>
<evidence type="ECO:0000313" key="2">
    <source>
        <dbReference type="EMBL" id="KAJ4500123.1"/>
    </source>
</evidence>
<protein>
    <submittedName>
        <fullName evidence="2">Uncharacterized protein</fullName>
    </submittedName>
</protein>
<feature type="transmembrane region" description="Helical" evidence="1">
    <location>
        <begin position="82"/>
        <end position="101"/>
    </location>
</feature>
<comment type="caution">
    <text evidence="2">The sequence shown here is derived from an EMBL/GenBank/DDBJ whole genome shotgun (WGS) entry which is preliminary data.</text>
</comment>
<reference evidence="2" key="1">
    <citation type="submission" date="2022-08" db="EMBL/GenBank/DDBJ databases">
        <title>A Global Phylogenomic Analysis of the Shiitake Genus Lentinula.</title>
        <authorList>
            <consortium name="DOE Joint Genome Institute"/>
            <person name="Sierra-Patev S."/>
            <person name="Min B."/>
            <person name="Naranjo-Ortiz M."/>
            <person name="Looney B."/>
            <person name="Konkel Z."/>
            <person name="Slot J.C."/>
            <person name="Sakamoto Y."/>
            <person name="Steenwyk J.L."/>
            <person name="Rokas A."/>
            <person name="Carro J."/>
            <person name="Camarero S."/>
            <person name="Ferreira P."/>
            <person name="Molpeceres G."/>
            <person name="Ruiz-Duenas F.J."/>
            <person name="Serrano A."/>
            <person name="Henrissat B."/>
            <person name="Drula E."/>
            <person name="Hughes K.W."/>
            <person name="Mata J.L."/>
            <person name="Ishikawa N.K."/>
            <person name="Vargas-Isla R."/>
            <person name="Ushijima S."/>
            <person name="Smith C.A."/>
            <person name="Ahrendt S."/>
            <person name="Andreopoulos W."/>
            <person name="He G."/>
            <person name="Labutti K."/>
            <person name="Lipzen A."/>
            <person name="Ng V."/>
            <person name="Riley R."/>
            <person name="Sandor L."/>
            <person name="Barry K."/>
            <person name="Martinez A.T."/>
            <person name="Xiao Y."/>
            <person name="Gibbons J.G."/>
            <person name="Terashima K."/>
            <person name="Grigoriev I.V."/>
            <person name="Hibbett D.S."/>
        </authorList>
    </citation>
    <scope>NUCLEOTIDE SEQUENCE</scope>
    <source>
        <strain evidence="2">RHP3577 ss4</strain>
    </source>
</reference>
<accession>A0ABQ8VUS1</accession>
<evidence type="ECO:0000256" key="1">
    <source>
        <dbReference type="SAM" id="Phobius"/>
    </source>
</evidence>
<dbReference type="EMBL" id="JANVFT010000007">
    <property type="protein sequence ID" value="KAJ4500123.1"/>
    <property type="molecule type" value="Genomic_DNA"/>
</dbReference>
<keyword evidence="1" id="KW-1133">Transmembrane helix</keyword>
<evidence type="ECO:0000313" key="3">
    <source>
        <dbReference type="Proteomes" id="UP001150217"/>
    </source>
</evidence>
<keyword evidence="1" id="KW-0472">Membrane</keyword>
<proteinExistence type="predicted"/>
<gene>
    <name evidence="2" type="ORF">C8R41DRAFT_528764</name>
</gene>
<organism evidence="2 3">
    <name type="scientific">Lentinula lateritia</name>
    <dbReference type="NCBI Taxonomy" id="40482"/>
    <lineage>
        <taxon>Eukaryota</taxon>
        <taxon>Fungi</taxon>
        <taxon>Dikarya</taxon>
        <taxon>Basidiomycota</taxon>
        <taxon>Agaricomycotina</taxon>
        <taxon>Agaricomycetes</taxon>
        <taxon>Agaricomycetidae</taxon>
        <taxon>Agaricales</taxon>
        <taxon>Marasmiineae</taxon>
        <taxon>Omphalotaceae</taxon>
        <taxon>Lentinula</taxon>
    </lineage>
</organism>
<dbReference type="Proteomes" id="UP001150217">
    <property type="component" value="Unassembled WGS sequence"/>
</dbReference>
<keyword evidence="1" id="KW-0812">Transmembrane</keyword>
<sequence length="239" mass="27254">MRIGIPDRLLSKDYDTFMASFNGRLHTGRPLLGAVESTLTGSRSYLLTLFLYTVLAIEVEILPEHVREEYMLVFFRTWYSRVFQRCIVWLCWVIYPMSALFPPVRVALCFLLLLDPSAWPSFLESCREMLSIDPIEGTPTLEPGDTDSALRWLALNSGPCGKSLLQTALVLLLDTQHQSQKARGTNKILPWMTLIPQSIKLVLTTFYCGVRNVVEDVCMLIHARRMLQMNIKGPKHSMS</sequence>